<comment type="caution">
    <text evidence="5">The sequence shown here is derived from an EMBL/GenBank/DDBJ whole genome shotgun (WGS) entry which is preliminary data.</text>
</comment>
<dbReference type="GO" id="GO:0009103">
    <property type="term" value="P:lipopolysaccharide biosynthetic process"/>
    <property type="evidence" value="ECO:0007669"/>
    <property type="project" value="TreeGrafter"/>
</dbReference>
<evidence type="ECO:0000259" key="4">
    <source>
        <dbReference type="Pfam" id="PF13439"/>
    </source>
</evidence>
<dbReference type="SUPFAM" id="SSF53756">
    <property type="entry name" value="UDP-Glycosyltransferase/glycogen phosphorylase"/>
    <property type="match status" value="1"/>
</dbReference>
<keyword evidence="6" id="KW-1185">Reference proteome</keyword>
<dbReference type="CDD" id="cd03809">
    <property type="entry name" value="GT4_MtfB-like"/>
    <property type="match status" value="1"/>
</dbReference>
<evidence type="ECO:0000259" key="3">
    <source>
        <dbReference type="Pfam" id="PF00534"/>
    </source>
</evidence>
<accession>A0A543HYI0</accession>
<reference evidence="5 6" key="1">
    <citation type="submission" date="2019-06" db="EMBL/GenBank/DDBJ databases">
        <title>Sequencing the genomes of 1000 actinobacteria strains.</title>
        <authorList>
            <person name="Klenk H.-P."/>
        </authorList>
    </citation>
    <scope>NUCLEOTIDE SEQUENCE [LARGE SCALE GENOMIC DNA]</scope>
    <source>
        <strain evidence="5 6">DSM 18031</strain>
    </source>
</reference>
<dbReference type="Gene3D" id="3.40.50.2000">
    <property type="entry name" value="Glycogen Phosphorylase B"/>
    <property type="match status" value="2"/>
</dbReference>
<feature type="domain" description="Glycosyl transferase family 1" evidence="3">
    <location>
        <begin position="207"/>
        <end position="350"/>
    </location>
</feature>
<sequence length="381" mass="41598">MALMHNPPSPDSNAALPTPEAPLQVALPLLSMVRGGMGGTETYGREIIRQLSVRPEVSIHTYVAAAAAGFSSPSVETVVPYISGGSSTTARLRTVAESTLHRGKLQKLMANAEVINPLFTLPLPPATRDQAFVQALHDVQHLDLPHLFPAAERMFRKRYYDKPAREADVVMTLSSFAKEQIVHHLGVDPERVMVSYLGVDADEFTPNLGPREDIIMYPARGWAHKNHTRLFAAMRILKERAPHLKLVLTGGALDDLRDIPDNVEVRGLVPLAELRGLYQRASCLVFPSLYEGFGLPPMEAMASGCPVACSTSGSLPEVVGNAAVLFDPTSPDEIAQAVLDAIEDTERLQTLGLARVREFTWESCTDRHVAAYRLARTNHGS</sequence>
<dbReference type="PANTHER" id="PTHR46401">
    <property type="entry name" value="GLYCOSYLTRANSFERASE WBBK-RELATED"/>
    <property type="match status" value="1"/>
</dbReference>
<dbReference type="InterPro" id="IPR001296">
    <property type="entry name" value="Glyco_trans_1"/>
</dbReference>
<dbReference type="Proteomes" id="UP000318331">
    <property type="component" value="Unassembled WGS sequence"/>
</dbReference>
<dbReference type="InterPro" id="IPR028098">
    <property type="entry name" value="Glyco_trans_4-like_N"/>
</dbReference>
<gene>
    <name evidence="5" type="ORF">FB466_1653</name>
</gene>
<dbReference type="EMBL" id="VFPN01000002">
    <property type="protein sequence ID" value="TQM63391.1"/>
    <property type="molecule type" value="Genomic_DNA"/>
</dbReference>
<dbReference type="Pfam" id="PF13439">
    <property type="entry name" value="Glyco_transf_4"/>
    <property type="match status" value="1"/>
</dbReference>
<dbReference type="Pfam" id="PF00534">
    <property type="entry name" value="Glycos_transf_1"/>
    <property type="match status" value="1"/>
</dbReference>
<evidence type="ECO:0000256" key="1">
    <source>
        <dbReference type="ARBA" id="ARBA00022676"/>
    </source>
</evidence>
<dbReference type="PANTHER" id="PTHR46401:SF2">
    <property type="entry name" value="GLYCOSYLTRANSFERASE WBBK-RELATED"/>
    <property type="match status" value="1"/>
</dbReference>
<evidence type="ECO:0000256" key="2">
    <source>
        <dbReference type="ARBA" id="ARBA00022679"/>
    </source>
</evidence>
<evidence type="ECO:0000313" key="6">
    <source>
        <dbReference type="Proteomes" id="UP000318331"/>
    </source>
</evidence>
<keyword evidence="2 5" id="KW-0808">Transferase</keyword>
<protein>
    <submittedName>
        <fullName evidence="5">Glycosyltransferase involved in cell wall biosynthesis</fullName>
    </submittedName>
</protein>
<dbReference type="GO" id="GO:0016757">
    <property type="term" value="F:glycosyltransferase activity"/>
    <property type="evidence" value="ECO:0007669"/>
    <property type="project" value="UniProtKB-KW"/>
</dbReference>
<proteinExistence type="predicted"/>
<keyword evidence="1" id="KW-0328">Glycosyltransferase</keyword>
<evidence type="ECO:0000313" key="5">
    <source>
        <dbReference type="EMBL" id="TQM63391.1"/>
    </source>
</evidence>
<name>A0A543HYI0_9MICO</name>
<feature type="domain" description="Glycosyltransferase subfamily 4-like N-terminal" evidence="4">
    <location>
        <begin position="37"/>
        <end position="202"/>
    </location>
</feature>
<organism evidence="5 6">
    <name type="scientific">Klugiella xanthotipulae</name>
    <dbReference type="NCBI Taxonomy" id="244735"/>
    <lineage>
        <taxon>Bacteria</taxon>
        <taxon>Bacillati</taxon>
        <taxon>Actinomycetota</taxon>
        <taxon>Actinomycetes</taxon>
        <taxon>Micrococcales</taxon>
        <taxon>Microbacteriaceae</taxon>
        <taxon>Klugiella</taxon>
    </lineage>
</organism>
<dbReference type="AlphaFoldDB" id="A0A543HYI0"/>